<evidence type="ECO:0000313" key="4">
    <source>
        <dbReference type="Proteomes" id="UP001497512"/>
    </source>
</evidence>
<sequence>MECNREEAVRAREIAERKFAVHDFSGAKKFLIKAQALFPELEGVSQMLAVVDVHSVAAVRVAGNEMNWYGILQVEQLADDSLIKRQYRKLALLLHPDKNKFAGAEAAFKLIGEAFGVLSDKQKRIAHDIRCRAKVQTHIPDPKSQFSTRHQKQPTHANAPPSHLTFWTSCPVCRTNFEYLRTFLDFQLTCQRCHRLFVARDMYAPHQNGANLPCGRGPANTVPPASSYQQQDFHFSTQGKGIGATVTGNGFACGGVGATNGNVPPANTAGFMGVGVGSMYGNAAATNAAGTARHVVEETFQKVKREQEAEREAKRQEKKEKELRRQEREMQKKTKQEAKKKEALDRLLAKRKESEAKQKVTEEAVPRKHPLKKKRGLSSNMCQAPRRSRRVKRNVMYMLDDSDDDDLEDFPASRKAGMHMATDRKPNGEWRDGMNEANGEQQQKRKFVDDGVESGSNIGDDRMEMGVREMDNKGGNSMAADIKESGDFNVLDTKEEAWGPLPESNTVQLEVNVPPACTEDLCLSPESCESDQPNEVTVPDPDFHDFDADRTETNIKAGDFWAVYDDHDSMPRFYCRIDRVQLHPFRVDCHWLESVNHQRRVITGVNFRKVSPGVGEFKIAKAVDFNGINMFSHLMPVETTASKRLFTVYPKTGEVWAMYRMPLLKSGAQDKLQYEMAEIQTDFSVVAGVVGIVSLIKLDNFKTIWRPVGPVTQVQDLWRFSHRVPSFRLKGDESPGLAEDCWELDPASTC</sequence>
<dbReference type="Pfam" id="PF11926">
    <property type="entry name" value="DUF3444"/>
    <property type="match status" value="1"/>
</dbReference>
<dbReference type="PRINTS" id="PR00625">
    <property type="entry name" value="JDOMAIN"/>
</dbReference>
<feature type="region of interest" description="Disordered" evidence="1">
    <location>
        <begin position="141"/>
        <end position="160"/>
    </location>
</feature>
<dbReference type="SMART" id="SM00271">
    <property type="entry name" value="DnaJ"/>
    <property type="match status" value="1"/>
</dbReference>
<organism evidence="3 4">
    <name type="scientific">Sphagnum troendelagicum</name>
    <dbReference type="NCBI Taxonomy" id="128251"/>
    <lineage>
        <taxon>Eukaryota</taxon>
        <taxon>Viridiplantae</taxon>
        <taxon>Streptophyta</taxon>
        <taxon>Embryophyta</taxon>
        <taxon>Bryophyta</taxon>
        <taxon>Sphagnophytina</taxon>
        <taxon>Sphagnopsida</taxon>
        <taxon>Sphagnales</taxon>
        <taxon>Sphagnaceae</taxon>
        <taxon>Sphagnum</taxon>
    </lineage>
</organism>
<dbReference type="Pfam" id="PF00226">
    <property type="entry name" value="DnaJ"/>
    <property type="match status" value="1"/>
</dbReference>
<reference evidence="3 4" key="1">
    <citation type="submission" date="2024-02" db="EMBL/GenBank/DDBJ databases">
        <authorList>
            <consortium name="ELIXIR-Norway"/>
            <consortium name="Elixir Norway"/>
        </authorList>
    </citation>
    <scope>NUCLEOTIDE SEQUENCE [LARGE SCALE GENOMIC DNA]</scope>
</reference>
<feature type="compositionally biased region" description="Basic residues" evidence="1">
    <location>
        <begin position="367"/>
        <end position="376"/>
    </location>
</feature>
<protein>
    <recommendedName>
        <fullName evidence="2">J domain-containing protein</fullName>
    </recommendedName>
</protein>
<feature type="compositionally biased region" description="Basic and acidic residues" evidence="1">
    <location>
        <begin position="306"/>
        <end position="366"/>
    </location>
</feature>
<dbReference type="SUPFAM" id="SSF46565">
    <property type="entry name" value="Chaperone J-domain"/>
    <property type="match status" value="1"/>
</dbReference>
<evidence type="ECO:0000256" key="1">
    <source>
        <dbReference type="SAM" id="MobiDB-lite"/>
    </source>
</evidence>
<keyword evidence="4" id="KW-1185">Reference proteome</keyword>
<dbReference type="InterPro" id="IPR001623">
    <property type="entry name" value="DnaJ_domain"/>
</dbReference>
<name>A0ABP0TB23_9BRYO</name>
<dbReference type="InterPro" id="IPR024593">
    <property type="entry name" value="DUF3444"/>
</dbReference>
<dbReference type="Pfam" id="PF23551">
    <property type="entry name" value="Zn_ribbon_20"/>
    <property type="match status" value="1"/>
</dbReference>
<dbReference type="PROSITE" id="PS50076">
    <property type="entry name" value="DNAJ_2"/>
    <property type="match status" value="1"/>
</dbReference>
<feature type="domain" description="J" evidence="2">
    <location>
        <begin position="67"/>
        <end position="131"/>
    </location>
</feature>
<proteinExistence type="predicted"/>
<dbReference type="CDD" id="cd06257">
    <property type="entry name" value="DnaJ"/>
    <property type="match status" value="1"/>
</dbReference>
<dbReference type="Proteomes" id="UP001497512">
    <property type="component" value="Chromosome 1"/>
</dbReference>
<feature type="region of interest" description="Disordered" evidence="1">
    <location>
        <begin position="306"/>
        <end position="387"/>
    </location>
</feature>
<dbReference type="InterPro" id="IPR036869">
    <property type="entry name" value="J_dom_sf"/>
</dbReference>
<evidence type="ECO:0000259" key="2">
    <source>
        <dbReference type="PROSITE" id="PS50076"/>
    </source>
</evidence>
<dbReference type="InterPro" id="IPR056988">
    <property type="entry name" value="Zn_ribbon_pln"/>
</dbReference>
<evidence type="ECO:0000313" key="3">
    <source>
        <dbReference type="EMBL" id="CAK9189411.1"/>
    </source>
</evidence>
<dbReference type="PANTHER" id="PTHR45089:SF24">
    <property type="entry name" value="DNAJ HEAT SHOCK N-TERMINAL DOMAIN-CONTAINING PROTEIN"/>
    <property type="match status" value="1"/>
</dbReference>
<dbReference type="PANTHER" id="PTHR45089">
    <property type="entry name" value="DNAJ HEAT SHOCK AMINO-TERMINAL DOMAIN PROTEIN-RELATED"/>
    <property type="match status" value="1"/>
</dbReference>
<dbReference type="Gene3D" id="1.10.287.110">
    <property type="entry name" value="DnaJ domain"/>
    <property type="match status" value="1"/>
</dbReference>
<dbReference type="EMBL" id="OZ019893">
    <property type="protein sequence ID" value="CAK9189411.1"/>
    <property type="molecule type" value="Genomic_DNA"/>
</dbReference>
<accession>A0ABP0TB23</accession>
<gene>
    <name evidence="3" type="ORF">CSSPTR1EN2_LOCUS62</name>
</gene>